<comment type="caution">
    <text evidence="2">The sequence shown here is derived from an EMBL/GenBank/DDBJ whole genome shotgun (WGS) entry which is preliminary data.</text>
</comment>
<dbReference type="GO" id="GO:0008168">
    <property type="term" value="F:methyltransferase activity"/>
    <property type="evidence" value="ECO:0007669"/>
    <property type="project" value="UniProtKB-KW"/>
</dbReference>
<dbReference type="GO" id="GO:0032259">
    <property type="term" value="P:methylation"/>
    <property type="evidence" value="ECO:0007669"/>
    <property type="project" value="UniProtKB-KW"/>
</dbReference>
<reference evidence="2 3" key="1">
    <citation type="submission" date="2022-03" db="EMBL/GenBank/DDBJ databases">
        <title>Rhizobium SSM4.3 sp. nov., isolated from Sediment (Gouqi Island).</title>
        <authorList>
            <person name="Chen G."/>
        </authorList>
    </citation>
    <scope>NUCLEOTIDE SEQUENCE [LARGE SCALE GENOMIC DNA]</scope>
    <source>
        <strain evidence="2 3">SSM4.3</strain>
        <plasmid evidence="2">unnamed</plasmid>
    </source>
</reference>
<name>A0ABT0CVT1_9HYPH</name>
<feature type="domain" description="Methyltransferase" evidence="1">
    <location>
        <begin position="40"/>
        <end position="128"/>
    </location>
</feature>
<protein>
    <submittedName>
        <fullName evidence="2">Class I SAM-dependent methyltransferase</fullName>
    </submittedName>
</protein>
<geneLocation type="plasmid" evidence="2">
    <name>unnamed</name>
</geneLocation>
<dbReference type="Pfam" id="PF13649">
    <property type="entry name" value="Methyltransf_25"/>
    <property type="match status" value="1"/>
</dbReference>
<organism evidence="2 3">
    <name type="scientific">Peteryoungia algae</name>
    <dbReference type="NCBI Taxonomy" id="2919917"/>
    <lineage>
        <taxon>Bacteria</taxon>
        <taxon>Pseudomonadati</taxon>
        <taxon>Pseudomonadota</taxon>
        <taxon>Alphaproteobacteria</taxon>
        <taxon>Hyphomicrobiales</taxon>
        <taxon>Rhizobiaceae</taxon>
        <taxon>Peteryoungia</taxon>
    </lineage>
</organism>
<proteinExistence type="predicted"/>
<gene>
    <name evidence="2" type="ORF">MKJ03_02960</name>
</gene>
<evidence type="ECO:0000259" key="1">
    <source>
        <dbReference type="Pfam" id="PF13649"/>
    </source>
</evidence>
<keyword evidence="2" id="KW-0808">Transferase</keyword>
<dbReference type="InterPro" id="IPR029063">
    <property type="entry name" value="SAM-dependent_MTases_sf"/>
</dbReference>
<evidence type="ECO:0000313" key="3">
    <source>
        <dbReference type="Proteomes" id="UP001522662"/>
    </source>
</evidence>
<dbReference type="CDD" id="cd02440">
    <property type="entry name" value="AdoMet_MTases"/>
    <property type="match status" value="1"/>
</dbReference>
<keyword evidence="3" id="KW-1185">Reference proteome</keyword>
<keyword evidence="2" id="KW-0614">Plasmid</keyword>
<dbReference type="EMBL" id="JALAYX010000001">
    <property type="protein sequence ID" value="MCJ8237270.1"/>
    <property type="molecule type" value="Genomic_DNA"/>
</dbReference>
<dbReference type="Proteomes" id="UP001522662">
    <property type="component" value="Unassembled WGS sequence"/>
</dbReference>
<evidence type="ECO:0000313" key="2">
    <source>
        <dbReference type="EMBL" id="MCJ8237270.1"/>
    </source>
</evidence>
<sequence>MSGFDKDWLALREPVDLRARASTLVETISGHLGSVRQAKILDIGCGTGSTWRSLTPHVPDDTRWTLLDYDPLLLAEAERRIGVRDTVSFRQFDLNEVELLPLSDVTLVTASALFDLCSADFCNRFAEALSRSGTGLYAALNYDGVMEWTAKHALDEQVAADFNRHQRFDKGFGPALGPDATEYLRHCFKNLGYSISVGTSPWTMGPDDAALQTAFLEGLERPLAEIGTLTREDIKSWMDFRLEKIADAGSSCVVGHTDILALPHR</sequence>
<dbReference type="SUPFAM" id="SSF53335">
    <property type="entry name" value="S-adenosyl-L-methionine-dependent methyltransferases"/>
    <property type="match status" value="1"/>
</dbReference>
<dbReference type="InterPro" id="IPR041698">
    <property type="entry name" value="Methyltransf_25"/>
</dbReference>
<dbReference type="RefSeq" id="WP_245134671.1">
    <property type="nucleotide sequence ID" value="NZ_CP128477.1"/>
</dbReference>
<keyword evidence="2" id="KW-0489">Methyltransferase</keyword>
<accession>A0ABT0CVT1</accession>
<dbReference type="Gene3D" id="3.40.50.150">
    <property type="entry name" value="Vaccinia Virus protein VP39"/>
    <property type="match status" value="1"/>
</dbReference>